<name>A0A177CHS6_9PLEO</name>
<dbReference type="GeneID" id="28770835"/>
<dbReference type="AlphaFoldDB" id="A0A177CHS6"/>
<dbReference type="InParanoid" id="A0A177CHS6"/>
<dbReference type="RefSeq" id="XP_018036774.1">
    <property type="nucleotide sequence ID" value="XM_018187349.1"/>
</dbReference>
<proteinExistence type="predicted"/>
<evidence type="ECO:0000313" key="2">
    <source>
        <dbReference type="Proteomes" id="UP000077069"/>
    </source>
</evidence>
<evidence type="ECO:0000313" key="1">
    <source>
        <dbReference type="EMBL" id="OAG06409.1"/>
    </source>
</evidence>
<protein>
    <submittedName>
        <fullName evidence="1">Uncharacterized protein</fullName>
    </submittedName>
</protein>
<dbReference type="Proteomes" id="UP000077069">
    <property type="component" value="Unassembled WGS sequence"/>
</dbReference>
<dbReference type="EMBL" id="KV441552">
    <property type="protein sequence ID" value="OAG06409.1"/>
    <property type="molecule type" value="Genomic_DNA"/>
</dbReference>
<organism evidence="1 2">
    <name type="scientific">Paraphaeosphaeria sporulosa</name>
    <dbReference type="NCBI Taxonomy" id="1460663"/>
    <lineage>
        <taxon>Eukaryota</taxon>
        <taxon>Fungi</taxon>
        <taxon>Dikarya</taxon>
        <taxon>Ascomycota</taxon>
        <taxon>Pezizomycotina</taxon>
        <taxon>Dothideomycetes</taxon>
        <taxon>Pleosporomycetidae</taxon>
        <taxon>Pleosporales</taxon>
        <taxon>Massarineae</taxon>
        <taxon>Didymosphaeriaceae</taxon>
        <taxon>Paraphaeosphaeria</taxon>
    </lineage>
</organism>
<reference evidence="1 2" key="1">
    <citation type="submission" date="2016-05" db="EMBL/GenBank/DDBJ databases">
        <title>Comparative analysis of secretome profiles of manganese(II)-oxidizing ascomycete fungi.</title>
        <authorList>
            <consortium name="DOE Joint Genome Institute"/>
            <person name="Zeiner C.A."/>
            <person name="Purvine S.O."/>
            <person name="Zink E.M."/>
            <person name="Wu S."/>
            <person name="Pasa-Tolic L."/>
            <person name="Chaput D.L."/>
            <person name="Haridas S."/>
            <person name="Grigoriev I.V."/>
            <person name="Santelli C.M."/>
            <person name="Hansel C.M."/>
        </authorList>
    </citation>
    <scope>NUCLEOTIDE SEQUENCE [LARGE SCALE GENOMIC DNA]</scope>
    <source>
        <strain evidence="1 2">AP3s5-JAC2a</strain>
    </source>
</reference>
<keyword evidence="2" id="KW-1185">Reference proteome</keyword>
<sequence>MFQRVCLLAAGQSACAPPQCAAAAAAAAARHRRALRSALRFLSSAGVPLESSFDRQADVIRGPGDAHLFSDTCRSRTAGSKRRCAVHHD</sequence>
<gene>
    <name evidence="1" type="ORF">CC84DRAFT_763764</name>
</gene>
<accession>A0A177CHS6</accession>